<dbReference type="OrthoDB" id="3327at2157"/>
<keyword evidence="3" id="KW-0378">Hydrolase</keyword>
<dbReference type="EMBL" id="QKNX01000002">
    <property type="protein sequence ID" value="TKR26064.1"/>
    <property type="molecule type" value="Genomic_DNA"/>
</dbReference>
<dbReference type="InterPro" id="IPR035681">
    <property type="entry name" value="ComA-like_MBL"/>
</dbReference>
<dbReference type="SMART" id="SM00849">
    <property type="entry name" value="Lactamase_B"/>
    <property type="match status" value="1"/>
</dbReference>
<dbReference type="SUPFAM" id="SSF56281">
    <property type="entry name" value="Metallo-hydrolase/oxidoreductase"/>
    <property type="match status" value="1"/>
</dbReference>
<accession>A0A4U5JB64</accession>
<evidence type="ECO:0000313" key="3">
    <source>
        <dbReference type="EMBL" id="TKR26064.1"/>
    </source>
</evidence>
<feature type="region of interest" description="Disordered" evidence="1">
    <location>
        <begin position="23"/>
        <end position="49"/>
    </location>
</feature>
<gene>
    <name evidence="3" type="ORF">DM868_06105</name>
</gene>
<dbReference type="InterPro" id="IPR036866">
    <property type="entry name" value="RibonucZ/Hydroxyglut_hydro"/>
</dbReference>
<dbReference type="AlphaFoldDB" id="A0A4U5JB64"/>
<proteinExistence type="predicted"/>
<organism evidence="3 4">
    <name type="scientific">Natronomonas salsuginis</name>
    <dbReference type="NCBI Taxonomy" id="2217661"/>
    <lineage>
        <taxon>Archaea</taxon>
        <taxon>Methanobacteriati</taxon>
        <taxon>Methanobacteriota</taxon>
        <taxon>Stenosarchaea group</taxon>
        <taxon>Halobacteria</taxon>
        <taxon>Halobacteriales</taxon>
        <taxon>Natronomonadaceae</taxon>
        <taxon>Natronomonas</taxon>
    </lineage>
</organism>
<keyword evidence="4" id="KW-1185">Reference proteome</keyword>
<dbReference type="Proteomes" id="UP000308037">
    <property type="component" value="Unassembled WGS sequence"/>
</dbReference>
<dbReference type="CDD" id="cd07731">
    <property type="entry name" value="ComA-like_MBL-fold"/>
    <property type="match status" value="1"/>
</dbReference>
<dbReference type="PANTHER" id="PTHR30619">
    <property type="entry name" value="DNA INTERNALIZATION/COMPETENCE PROTEIN COMEC/REC2"/>
    <property type="match status" value="1"/>
</dbReference>
<dbReference type="RefSeq" id="WP_137275982.1">
    <property type="nucleotide sequence ID" value="NZ_QKNX01000002.1"/>
</dbReference>
<reference evidence="3 4" key="1">
    <citation type="submission" date="2019-04" db="EMBL/GenBank/DDBJ databases">
        <title>Natronomonas sp. F20-122 a newhaloarchaeon isolated from a saline saltern of Isla Bacuta, Huelva, Spain.</title>
        <authorList>
            <person name="Duran-Viseras A."/>
            <person name="Sanchez-Porro C."/>
            <person name="Ventosa A."/>
        </authorList>
    </citation>
    <scope>NUCLEOTIDE SEQUENCE [LARGE SCALE GENOMIC DNA]</scope>
    <source>
        <strain evidence="3 4">F20-122</strain>
    </source>
</reference>
<dbReference type="GO" id="GO:0016787">
    <property type="term" value="F:hydrolase activity"/>
    <property type="evidence" value="ECO:0007669"/>
    <property type="project" value="UniProtKB-KW"/>
</dbReference>
<dbReference type="InterPro" id="IPR001279">
    <property type="entry name" value="Metallo-B-lactamas"/>
</dbReference>
<feature type="domain" description="Metallo-beta-lactamase" evidence="2">
    <location>
        <begin position="63"/>
        <end position="263"/>
    </location>
</feature>
<evidence type="ECO:0000313" key="4">
    <source>
        <dbReference type="Proteomes" id="UP000308037"/>
    </source>
</evidence>
<dbReference type="Gene3D" id="3.60.15.10">
    <property type="entry name" value="Ribonuclease Z/Hydroxyacylglutathione hydrolase-like"/>
    <property type="match status" value="1"/>
</dbReference>
<dbReference type="PANTHER" id="PTHR30619:SF1">
    <property type="entry name" value="RECOMBINATION PROTEIN 2"/>
    <property type="match status" value="1"/>
</dbReference>
<dbReference type="Pfam" id="PF00753">
    <property type="entry name" value="Lactamase_B"/>
    <property type="match status" value="1"/>
</dbReference>
<name>A0A4U5JB64_9EURY</name>
<protein>
    <submittedName>
        <fullName evidence="3">MBL fold metallo-hydrolase</fullName>
    </submittedName>
</protein>
<feature type="region of interest" description="Disordered" evidence="1">
    <location>
        <begin position="338"/>
        <end position="358"/>
    </location>
</feature>
<feature type="compositionally biased region" description="Pro residues" evidence="1">
    <location>
        <begin position="26"/>
        <end position="35"/>
    </location>
</feature>
<comment type="caution">
    <text evidence="3">The sequence shown here is derived from an EMBL/GenBank/DDBJ whole genome shotgun (WGS) entry which is preliminary data.</text>
</comment>
<dbReference type="PROSITE" id="PS51257">
    <property type="entry name" value="PROKAR_LIPOPROTEIN"/>
    <property type="match status" value="1"/>
</dbReference>
<sequence length="358" mass="38490">MKRLVAAVGLCVVLVLAGCTGVGVPPVDPTEPPTGEPTDVSTDEPRSPATAGTFEVHAINVGQADATLLRTREETMLIDSGDWRDDGETVVEYLEAHDVDRIDHLISTHAHADHIGGHEAIIDHYETEREGIGAIYDPGVPATSRTYEEYLDAVERHNVTLFEVRDGDEIPFEGTRTVVRNPPEPPGDSLNDNSVAVTIAFGNTTFLFTGDAEREMESRMLDAHGDALAADVYHAGHHGSDTSSSAAFLDAVDPEVAIVSAAHDSPYGHPHDEPLERFAERNTRAVWTATHGSIVFESNGTNISVRTQHDVTMSPLELDGAPEATADPTDPAAERTVIRSVSTAHAHQRVQPRTGVTP</sequence>
<evidence type="ECO:0000256" key="1">
    <source>
        <dbReference type="SAM" id="MobiDB-lite"/>
    </source>
</evidence>
<dbReference type="InterPro" id="IPR052159">
    <property type="entry name" value="Competence_DNA_uptake"/>
</dbReference>
<evidence type="ECO:0000259" key="2">
    <source>
        <dbReference type="SMART" id="SM00849"/>
    </source>
</evidence>